<evidence type="ECO:0000313" key="1">
    <source>
        <dbReference type="EMBL" id="EEX72268.1"/>
    </source>
</evidence>
<gene>
    <name evidence="1" type="ORF">GCWU000325_00730</name>
</gene>
<dbReference type="Proteomes" id="UP000003460">
    <property type="component" value="Unassembled WGS sequence"/>
</dbReference>
<accession>C9LEU9</accession>
<sequence length="53" mass="5552">MLTQSVNSASASSSIVNPLGLVFQNKPTPAGGNPEGPSLRACWGCFARYDQIL</sequence>
<name>C9LEU9_9BACT</name>
<keyword evidence="2" id="KW-1185">Reference proteome</keyword>
<proteinExistence type="predicted"/>
<dbReference type="EMBL" id="ACIJ02000016">
    <property type="protein sequence ID" value="EEX72268.1"/>
    <property type="molecule type" value="Genomic_DNA"/>
</dbReference>
<protein>
    <submittedName>
        <fullName evidence="1">Uncharacterized protein</fullName>
    </submittedName>
</protein>
<comment type="caution">
    <text evidence="1">The sequence shown here is derived from an EMBL/GenBank/DDBJ whole genome shotgun (WGS) entry which is preliminary data.</text>
</comment>
<dbReference type="AlphaFoldDB" id="C9LEU9"/>
<dbReference type="HOGENOM" id="CLU_213903_0_0_10"/>
<evidence type="ECO:0000313" key="2">
    <source>
        <dbReference type="Proteomes" id="UP000003460"/>
    </source>
</evidence>
<reference evidence="1" key="1">
    <citation type="submission" date="2009-09" db="EMBL/GenBank/DDBJ databases">
        <authorList>
            <person name="Weinstock G."/>
            <person name="Sodergren E."/>
            <person name="Clifton S."/>
            <person name="Fulton L."/>
            <person name="Fulton B."/>
            <person name="Courtney L."/>
            <person name="Fronick C."/>
            <person name="Harrison M."/>
            <person name="Strong C."/>
            <person name="Farmer C."/>
            <person name="Delahaunty K."/>
            <person name="Markovic C."/>
            <person name="Hall O."/>
            <person name="Minx P."/>
            <person name="Tomlinson C."/>
            <person name="Mitreva M."/>
            <person name="Nelson J."/>
            <person name="Hou S."/>
            <person name="Wollam A."/>
            <person name="Pepin K.H."/>
            <person name="Johnson M."/>
            <person name="Bhonagiri V."/>
            <person name="Nash W.E."/>
            <person name="Warren W."/>
            <person name="Chinwalla A."/>
            <person name="Mardis E.R."/>
            <person name="Wilson R.K."/>
        </authorList>
    </citation>
    <scope>NUCLEOTIDE SEQUENCE [LARGE SCALE GENOMIC DNA]</scope>
    <source>
        <strain evidence="1">ATCC 51259</strain>
    </source>
</reference>
<organism evidence="1 2">
    <name type="scientific">Alloprevotella tannerae ATCC 51259</name>
    <dbReference type="NCBI Taxonomy" id="626522"/>
    <lineage>
        <taxon>Bacteria</taxon>
        <taxon>Pseudomonadati</taxon>
        <taxon>Bacteroidota</taxon>
        <taxon>Bacteroidia</taxon>
        <taxon>Bacteroidales</taxon>
        <taxon>Prevotellaceae</taxon>
        <taxon>Alloprevotella</taxon>
    </lineage>
</organism>